<keyword evidence="2" id="KW-1185">Reference proteome</keyword>
<evidence type="ECO:0000313" key="1">
    <source>
        <dbReference type="EMBL" id="KAI9450282.1"/>
    </source>
</evidence>
<name>A0ACC0TUZ9_9AGAM</name>
<proteinExistence type="predicted"/>
<feature type="non-terminal residue" evidence="1">
    <location>
        <position position="94"/>
    </location>
</feature>
<evidence type="ECO:0000313" key="2">
    <source>
        <dbReference type="Proteomes" id="UP001207468"/>
    </source>
</evidence>
<reference evidence="1" key="1">
    <citation type="submission" date="2021-03" db="EMBL/GenBank/DDBJ databases">
        <title>Evolutionary priming and transition to the ectomycorrhizal habit in an iconic lineage of mushroom-forming fungi: is preadaptation a requirement?</title>
        <authorList>
            <consortium name="DOE Joint Genome Institute"/>
            <person name="Looney B.P."/>
            <person name="Miyauchi S."/>
            <person name="Morin E."/>
            <person name="Drula E."/>
            <person name="Courty P.E."/>
            <person name="Chicoki N."/>
            <person name="Fauchery L."/>
            <person name="Kohler A."/>
            <person name="Kuo A."/>
            <person name="LaButti K."/>
            <person name="Pangilinan J."/>
            <person name="Lipzen A."/>
            <person name="Riley R."/>
            <person name="Andreopoulos W."/>
            <person name="He G."/>
            <person name="Johnson J."/>
            <person name="Barry K.W."/>
            <person name="Grigoriev I.V."/>
            <person name="Nagy L."/>
            <person name="Hibbett D."/>
            <person name="Henrissat B."/>
            <person name="Matheny P.B."/>
            <person name="Labbe J."/>
            <person name="Martin A.F."/>
        </authorList>
    </citation>
    <scope>NUCLEOTIDE SEQUENCE</scope>
    <source>
        <strain evidence="1">BPL698</strain>
    </source>
</reference>
<dbReference type="EMBL" id="JAGFNK010000441">
    <property type="protein sequence ID" value="KAI9450282.1"/>
    <property type="molecule type" value="Genomic_DNA"/>
</dbReference>
<gene>
    <name evidence="1" type="ORF">F5148DRAFT_960239</name>
</gene>
<protein>
    <submittedName>
        <fullName evidence="1">Uncharacterized protein</fullName>
    </submittedName>
</protein>
<sequence length="94" mass="10598">SSVCLDQFQARALSCDDPQGCRSLWHIIWSCAVTLFLCTWVSVHPNIPSPDETWLQVTMRRLGLMLAALLIPEAMIALALRQRLAADELAEKYK</sequence>
<dbReference type="Proteomes" id="UP001207468">
    <property type="component" value="Unassembled WGS sequence"/>
</dbReference>
<organism evidence="1 2">
    <name type="scientific">Russula earlei</name>
    <dbReference type="NCBI Taxonomy" id="71964"/>
    <lineage>
        <taxon>Eukaryota</taxon>
        <taxon>Fungi</taxon>
        <taxon>Dikarya</taxon>
        <taxon>Basidiomycota</taxon>
        <taxon>Agaricomycotina</taxon>
        <taxon>Agaricomycetes</taxon>
        <taxon>Russulales</taxon>
        <taxon>Russulaceae</taxon>
        <taxon>Russula</taxon>
    </lineage>
</organism>
<comment type="caution">
    <text evidence="1">The sequence shown here is derived from an EMBL/GenBank/DDBJ whole genome shotgun (WGS) entry which is preliminary data.</text>
</comment>
<feature type="non-terminal residue" evidence="1">
    <location>
        <position position="1"/>
    </location>
</feature>
<accession>A0ACC0TUZ9</accession>